<evidence type="ECO:0000313" key="3">
    <source>
        <dbReference type="Proteomes" id="UP000317977"/>
    </source>
</evidence>
<reference evidence="2 3" key="1">
    <citation type="submission" date="2019-02" db="EMBL/GenBank/DDBJ databases">
        <title>Deep-cultivation of Planctomycetes and their phenomic and genomic characterization uncovers novel biology.</title>
        <authorList>
            <person name="Wiegand S."/>
            <person name="Jogler M."/>
            <person name="Boedeker C."/>
            <person name="Pinto D."/>
            <person name="Vollmers J."/>
            <person name="Rivas-Marin E."/>
            <person name="Kohn T."/>
            <person name="Peeters S.H."/>
            <person name="Heuer A."/>
            <person name="Rast P."/>
            <person name="Oberbeckmann S."/>
            <person name="Bunk B."/>
            <person name="Jeske O."/>
            <person name="Meyerdierks A."/>
            <person name="Storesund J.E."/>
            <person name="Kallscheuer N."/>
            <person name="Luecker S."/>
            <person name="Lage O.M."/>
            <person name="Pohl T."/>
            <person name="Merkel B.J."/>
            <person name="Hornburger P."/>
            <person name="Mueller R.-W."/>
            <person name="Bruemmer F."/>
            <person name="Labrenz M."/>
            <person name="Spormann A.M."/>
            <person name="Op Den Camp H."/>
            <person name="Overmann J."/>
            <person name="Amann R."/>
            <person name="Jetten M.S.M."/>
            <person name="Mascher T."/>
            <person name="Medema M.H."/>
            <person name="Devos D.P."/>
            <person name="Kaster A.-K."/>
            <person name="Ovreas L."/>
            <person name="Rohde M."/>
            <person name="Galperin M.Y."/>
            <person name="Jogler C."/>
        </authorList>
    </citation>
    <scope>NUCLEOTIDE SEQUENCE [LARGE SCALE GENOMIC DNA]</scope>
    <source>
        <strain evidence="2 3">Poly59</strain>
    </source>
</reference>
<feature type="signal peptide" evidence="1">
    <location>
        <begin position="1"/>
        <end position="20"/>
    </location>
</feature>
<dbReference type="OrthoDB" id="290569at2"/>
<proteinExistence type="predicted"/>
<keyword evidence="3" id="KW-1185">Reference proteome</keyword>
<dbReference type="Proteomes" id="UP000317977">
    <property type="component" value="Unassembled WGS sequence"/>
</dbReference>
<dbReference type="EMBL" id="SJPX01000002">
    <property type="protein sequence ID" value="TWU55820.1"/>
    <property type="molecule type" value="Genomic_DNA"/>
</dbReference>
<evidence type="ECO:0000256" key="1">
    <source>
        <dbReference type="SAM" id="SignalP"/>
    </source>
</evidence>
<keyword evidence="1" id="KW-0732">Signal</keyword>
<evidence type="ECO:0000313" key="2">
    <source>
        <dbReference type="EMBL" id="TWU55820.1"/>
    </source>
</evidence>
<comment type="caution">
    <text evidence="2">The sequence shown here is derived from an EMBL/GenBank/DDBJ whole genome shotgun (WGS) entry which is preliminary data.</text>
</comment>
<gene>
    <name evidence="2" type="ORF">Poly59_21220</name>
</gene>
<protein>
    <submittedName>
        <fullName evidence="2">Uncharacterized protein</fullName>
    </submittedName>
</protein>
<accession>A0A5C6F5J6</accession>
<name>A0A5C6F5J6_9BACT</name>
<organism evidence="2 3">
    <name type="scientific">Rubripirellula reticaptiva</name>
    <dbReference type="NCBI Taxonomy" id="2528013"/>
    <lineage>
        <taxon>Bacteria</taxon>
        <taxon>Pseudomonadati</taxon>
        <taxon>Planctomycetota</taxon>
        <taxon>Planctomycetia</taxon>
        <taxon>Pirellulales</taxon>
        <taxon>Pirellulaceae</taxon>
        <taxon>Rubripirellula</taxon>
    </lineage>
</organism>
<feature type="chain" id="PRO_5022723924" evidence="1">
    <location>
        <begin position="21"/>
        <end position="103"/>
    </location>
</feature>
<dbReference type="RefSeq" id="WP_146533945.1">
    <property type="nucleotide sequence ID" value="NZ_SJPX01000002.1"/>
</dbReference>
<sequence length="103" mass="12164" precursor="true">MFRRLILAAVMMAMPGFAFADEIVRYQCKEWKAKHVHDTKKADTIAATLKKLGCELQKGQHDGHVDVKYRCPAWRELKLDSHDDAHKWENWLKEYGFQTEHKH</sequence>
<dbReference type="AlphaFoldDB" id="A0A5C6F5J6"/>